<evidence type="ECO:0000313" key="11">
    <source>
        <dbReference type="Proteomes" id="UP001549320"/>
    </source>
</evidence>
<dbReference type="PANTHER" id="PTHR30521">
    <property type="entry name" value="DEFERROCHELATASE/PEROXIDASE"/>
    <property type="match status" value="1"/>
</dbReference>
<feature type="domain" description="Dyp-type peroxidase C-terminal" evidence="9">
    <location>
        <begin position="149"/>
        <end position="312"/>
    </location>
</feature>
<evidence type="ECO:0000256" key="5">
    <source>
        <dbReference type="ARBA" id="ARBA00023004"/>
    </source>
</evidence>
<dbReference type="InterPro" id="IPR006314">
    <property type="entry name" value="Dyp_peroxidase"/>
</dbReference>
<evidence type="ECO:0000256" key="2">
    <source>
        <dbReference type="ARBA" id="ARBA00022559"/>
    </source>
</evidence>
<dbReference type="InterPro" id="IPR048327">
    <property type="entry name" value="Dyp_perox_N"/>
</dbReference>
<dbReference type="Pfam" id="PF20628">
    <property type="entry name" value="Dyp_perox_C"/>
    <property type="match status" value="1"/>
</dbReference>
<comment type="cofactor">
    <cofactor evidence="1">
        <name>heme b</name>
        <dbReference type="ChEBI" id="CHEBI:60344"/>
    </cofactor>
</comment>
<reference evidence="10 11" key="1">
    <citation type="submission" date="2024-06" db="EMBL/GenBank/DDBJ databases">
        <title>Sorghum-associated microbial communities from plants grown in Nebraska, USA.</title>
        <authorList>
            <person name="Schachtman D."/>
        </authorList>
    </citation>
    <scope>NUCLEOTIDE SEQUENCE [LARGE SCALE GENOMIC DNA]</scope>
    <source>
        <strain evidence="10 11">2709</strain>
    </source>
</reference>
<dbReference type="Proteomes" id="UP001549320">
    <property type="component" value="Unassembled WGS sequence"/>
</dbReference>
<feature type="domain" description="Dyp-type peroxidase N-terminal" evidence="8">
    <location>
        <begin position="20"/>
        <end position="146"/>
    </location>
</feature>
<proteinExistence type="inferred from homology"/>
<name>A0ABV2QHZ4_9BURK</name>
<gene>
    <name evidence="10" type="ORF">ABIE13_005355</name>
</gene>
<comment type="similarity">
    <text evidence="6">Belongs to the DyP-type peroxidase family.</text>
</comment>
<protein>
    <submittedName>
        <fullName evidence="10">Iron-dependent peroxidase</fullName>
        <ecNumber evidence="10">1.11.1.-</ecNumber>
    </submittedName>
</protein>
<dbReference type="SUPFAM" id="SSF54909">
    <property type="entry name" value="Dimeric alpha+beta barrel"/>
    <property type="match status" value="1"/>
</dbReference>
<keyword evidence="5" id="KW-0408">Iron</keyword>
<evidence type="ECO:0000313" key="10">
    <source>
        <dbReference type="EMBL" id="MET4580215.1"/>
    </source>
</evidence>
<organism evidence="10 11">
    <name type="scientific">Ottowia thiooxydans</name>
    <dbReference type="NCBI Taxonomy" id="219182"/>
    <lineage>
        <taxon>Bacteria</taxon>
        <taxon>Pseudomonadati</taxon>
        <taxon>Pseudomonadota</taxon>
        <taxon>Betaproteobacteria</taxon>
        <taxon>Burkholderiales</taxon>
        <taxon>Comamonadaceae</taxon>
        <taxon>Ottowia</taxon>
    </lineage>
</organism>
<keyword evidence="2 10" id="KW-0575">Peroxidase</keyword>
<dbReference type="NCBIfam" id="TIGR01413">
    <property type="entry name" value="Dyp_perox_fam"/>
    <property type="match status" value="1"/>
</dbReference>
<dbReference type="EC" id="1.11.1.-" evidence="10"/>
<feature type="region of interest" description="Disordered" evidence="7">
    <location>
        <begin position="347"/>
        <end position="379"/>
    </location>
</feature>
<feature type="compositionally biased region" description="Polar residues" evidence="7">
    <location>
        <begin position="368"/>
        <end position="379"/>
    </location>
</feature>
<evidence type="ECO:0000259" key="8">
    <source>
        <dbReference type="Pfam" id="PF04261"/>
    </source>
</evidence>
<evidence type="ECO:0000259" key="9">
    <source>
        <dbReference type="Pfam" id="PF20628"/>
    </source>
</evidence>
<dbReference type="InterPro" id="IPR011008">
    <property type="entry name" value="Dimeric_a/b-barrel"/>
</dbReference>
<comment type="caution">
    <text evidence="10">The sequence shown here is derived from an EMBL/GenBank/DDBJ whole genome shotgun (WGS) entry which is preliminary data.</text>
</comment>
<dbReference type="GO" id="GO:0004601">
    <property type="term" value="F:peroxidase activity"/>
    <property type="evidence" value="ECO:0007669"/>
    <property type="project" value="UniProtKB-KW"/>
</dbReference>
<evidence type="ECO:0000256" key="1">
    <source>
        <dbReference type="ARBA" id="ARBA00001970"/>
    </source>
</evidence>
<evidence type="ECO:0000256" key="7">
    <source>
        <dbReference type="SAM" id="MobiDB-lite"/>
    </source>
</evidence>
<dbReference type="PROSITE" id="PS51404">
    <property type="entry name" value="DYP_PEROXIDASE"/>
    <property type="match status" value="1"/>
</dbReference>
<evidence type="ECO:0000256" key="3">
    <source>
        <dbReference type="ARBA" id="ARBA00022723"/>
    </source>
</evidence>
<evidence type="ECO:0000256" key="4">
    <source>
        <dbReference type="ARBA" id="ARBA00023002"/>
    </source>
</evidence>
<keyword evidence="3" id="KW-0479">Metal-binding</keyword>
<dbReference type="EMBL" id="JBEPSH010000015">
    <property type="protein sequence ID" value="MET4580215.1"/>
    <property type="molecule type" value="Genomic_DNA"/>
</dbReference>
<keyword evidence="11" id="KW-1185">Reference proteome</keyword>
<evidence type="ECO:0000256" key="6">
    <source>
        <dbReference type="ARBA" id="ARBA00025737"/>
    </source>
</evidence>
<dbReference type="InterPro" id="IPR048328">
    <property type="entry name" value="Dyp_perox_C"/>
</dbReference>
<sequence>MSDALMIATDSSPQPQAVAESPGVAAYFIVLNIAPGAQAEEAVRSFFGNAAGLRRSVGQRLLGRELSLVVGIGSDAWDRLFGAPRPAALHPFKELNGEKHRAPSTPGDLLLHIRARTEDMCFELATQIMLALGNSVEPVDEVHGFRYFDARSMVGFVDGTENPEGAEAIDATVIGNEDPGFEGGSYVIVQKYLHDMQAWNKLSTEEQERVIGRSKHDDIEMADDVKPANSHIALNVVEDEDGNELAILRSNMPFASPSRGEFGTYFIAYASDPGVTELMLTNMFIGRPPGNYDRLLDFSSAVTGTLFFVPSQALLEELAAGNPFQTGDTETASSAVDASALASASASAPASAKSSGTLSIGSLKGQPQLDSLLTPSRNT</sequence>
<dbReference type="Pfam" id="PF04261">
    <property type="entry name" value="Dyp_perox_N"/>
    <property type="match status" value="1"/>
</dbReference>
<accession>A0ABV2QHZ4</accession>
<keyword evidence="4 10" id="KW-0560">Oxidoreductase</keyword>
<dbReference type="PANTHER" id="PTHR30521:SF0">
    <property type="entry name" value="DYP-TYPE PEROXIDASE FAMILY PROTEIN"/>
    <property type="match status" value="1"/>
</dbReference>